<dbReference type="Proteomes" id="UP000233249">
    <property type="component" value="Unassembled WGS sequence"/>
</dbReference>
<dbReference type="PANTHER" id="PTHR12835:SF5">
    <property type="entry name" value="BIOTIN--PROTEIN LIGASE"/>
    <property type="match status" value="1"/>
</dbReference>
<organism evidence="7 8">
    <name type="scientific">Corynebacterium mastitidis</name>
    <dbReference type="NCBI Taxonomy" id="161890"/>
    <lineage>
        <taxon>Bacteria</taxon>
        <taxon>Bacillati</taxon>
        <taxon>Actinomycetota</taxon>
        <taxon>Actinomycetes</taxon>
        <taxon>Mycobacteriales</taxon>
        <taxon>Corynebacteriaceae</taxon>
        <taxon>Corynebacterium</taxon>
    </lineage>
</organism>
<dbReference type="PROSITE" id="PS51733">
    <property type="entry name" value="BPL_LPL_CATALYTIC"/>
    <property type="match status" value="1"/>
</dbReference>
<dbReference type="OrthoDB" id="9807064at2"/>
<dbReference type="CDD" id="cd16442">
    <property type="entry name" value="BPL"/>
    <property type="match status" value="1"/>
</dbReference>
<dbReference type="InterPro" id="IPR008988">
    <property type="entry name" value="Transcriptional_repressor_C"/>
</dbReference>
<dbReference type="InterPro" id="IPR004143">
    <property type="entry name" value="BPL_LPL_catalytic"/>
</dbReference>
<dbReference type="SUPFAM" id="SSF55681">
    <property type="entry name" value="Class II aaRS and biotin synthetases"/>
    <property type="match status" value="1"/>
</dbReference>
<comment type="caution">
    <text evidence="7">The sequence shown here is derived from an EMBL/GenBank/DDBJ whole genome shotgun (WGS) entry which is preliminary data.</text>
</comment>
<dbReference type="Gene3D" id="2.30.30.100">
    <property type="match status" value="1"/>
</dbReference>
<evidence type="ECO:0000313" key="7">
    <source>
        <dbReference type="EMBL" id="PKF68734.1"/>
    </source>
</evidence>
<name>A0A2N0X7Q0_9CORY</name>
<evidence type="ECO:0000259" key="6">
    <source>
        <dbReference type="PROSITE" id="PS51733"/>
    </source>
</evidence>
<evidence type="ECO:0000256" key="5">
    <source>
        <dbReference type="ARBA" id="ARBA00024227"/>
    </source>
</evidence>
<keyword evidence="3" id="KW-0067">ATP-binding</keyword>
<evidence type="ECO:0000256" key="2">
    <source>
        <dbReference type="ARBA" id="ARBA00022741"/>
    </source>
</evidence>
<evidence type="ECO:0000256" key="3">
    <source>
        <dbReference type="ARBA" id="ARBA00022840"/>
    </source>
</evidence>
<reference evidence="7 8" key="1">
    <citation type="submission" date="2017-12" db="EMBL/GenBank/DDBJ databases">
        <title>Corynebacterium mastitidis 16-1433 Genome.</title>
        <authorList>
            <person name="Gulvik C.A."/>
        </authorList>
    </citation>
    <scope>NUCLEOTIDE SEQUENCE [LARGE SCALE GENOMIC DNA]</scope>
    <source>
        <strain evidence="7 8">16-1433</strain>
    </source>
</reference>
<proteinExistence type="predicted"/>
<dbReference type="Gene3D" id="3.30.930.10">
    <property type="entry name" value="Bira Bifunctional Protein, Domain 2"/>
    <property type="match status" value="1"/>
</dbReference>
<dbReference type="GO" id="GO:0005737">
    <property type="term" value="C:cytoplasm"/>
    <property type="evidence" value="ECO:0007669"/>
    <property type="project" value="TreeGrafter"/>
</dbReference>
<dbReference type="GO" id="GO:0004077">
    <property type="term" value="F:biotin--[biotin carboxyl-carrier protein] ligase activity"/>
    <property type="evidence" value="ECO:0007669"/>
    <property type="project" value="UniProtKB-EC"/>
</dbReference>
<keyword evidence="1 7" id="KW-0436">Ligase</keyword>
<dbReference type="Pfam" id="PF03099">
    <property type="entry name" value="BPL_LplA_LipB"/>
    <property type="match status" value="1"/>
</dbReference>
<dbReference type="EMBL" id="PJAF01000013">
    <property type="protein sequence ID" value="PKF68734.1"/>
    <property type="molecule type" value="Genomic_DNA"/>
</dbReference>
<accession>A0A2N0X7Q0</accession>
<dbReference type="SUPFAM" id="SSF50037">
    <property type="entry name" value="C-terminal domain of transcriptional repressors"/>
    <property type="match status" value="1"/>
</dbReference>
<dbReference type="Pfam" id="PF02237">
    <property type="entry name" value="BPL_C"/>
    <property type="match status" value="1"/>
</dbReference>
<feature type="domain" description="BPL/LPL catalytic" evidence="6">
    <location>
        <begin position="1"/>
        <end position="185"/>
    </location>
</feature>
<evidence type="ECO:0000256" key="1">
    <source>
        <dbReference type="ARBA" id="ARBA00022598"/>
    </source>
</evidence>
<evidence type="ECO:0000256" key="4">
    <source>
        <dbReference type="ARBA" id="ARBA00023267"/>
    </source>
</evidence>
<dbReference type="PANTHER" id="PTHR12835">
    <property type="entry name" value="BIOTIN PROTEIN LIGASE"/>
    <property type="match status" value="1"/>
</dbReference>
<dbReference type="NCBIfam" id="TIGR00121">
    <property type="entry name" value="birA_ligase"/>
    <property type="match status" value="1"/>
</dbReference>
<evidence type="ECO:0000313" key="8">
    <source>
        <dbReference type="Proteomes" id="UP000233249"/>
    </source>
</evidence>
<dbReference type="AlphaFoldDB" id="A0A2N0X7Q0"/>
<dbReference type="RefSeq" id="WP_101173590.1">
    <property type="nucleotide sequence ID" value="NZ_JAKRKB010000003.1"/>
</dbReference>
<keyword evidence="4" id="KW-0092">Biotin</keyword>
<dbReference type="STRING" id="1121365.GCA_000375365_01221"/>
<dbReference type="InterPro" id="IPR045864">
    <property type="entry name" value="aa-tRNA-synth_II/BPL/LPL"/>
</dbReference>
<sequence>MDEPTLRTRLGAAASAYARLRVVAQTGSTNADLLAEGDAPDRSALIARHQTAGRGRLDRRWESAPDKQLALSVLYRPAARLVDRMGLLPLAAGLAVVDVVHQAGLKWPNDVLIGGRKLCGILVEAADLSTRPRVVVGCGVNLALEREELPVAHATSLALEGIDHDPARIAAGLLEALENRVQQWTCGSPALLKDYRERCVTLGRQVRVARWGEIVEGRAVDVSATGSLLVDTPRGREEFSAGDVTHLRPAT</sequence>
<dbReference type="InterPro" id="IPR003142">
    <property type="entry name" value="BPL_C"/>
</dbReference>
<keyword evidence="2" id="KW-0547">Nucleotide-binding</keyword>
<gene>
    <name evidence="7" type="ORF">CXB45_05735</name>
</gene>
<protein>
    <recommendedName>
        <fullName evidence="5">biotin--[biotin carboxyl-carrier protein] ligase</fullName>
        <ecNumber evidence="5">6.3.4.15</ecNumber>
    </recommendedName>
</protein>
<dbReference type="InterPro" id="IPR004408">
    <property type="entry name" value="Biotin_CoA_COase_ligase"/>
</dbReference>
<dbReference type="EC" id="6.3.4.15" evidence="5"/>
<dbReference type="GO" id="GO:0005524">
    <property type="term" value="F:ATP binding"/>
    <property type="evidence" value="ECO:0007669"/>
    <property type="project" value="UniProtKB-KW"/>
</dbReference>